<sequence length="77" mass="9186">MILLQLMMERLHWMLLIVEKIDLILMDIMMPEINGYQVTQLVKQNPQTKDIPIILVTALQSEHDKKAWFRCWGLMSF</sequence>
<dbReference type="PANTHER" id="PTHR44591:SF3">
    <property type="entry name" value="RESPONSE REGULATORY DOMAIN-CONTAINING PROTEIN"/>
    <property type="match status" value="1"/>
</dbReference>
<evidence type="ECO:0000313" key="5">
    <source>
        <dbReference type="Proteomes" id="UP000760480"/>
    </source>
</evidence>
<dbReference type="Gene3D" id="3.40.50.2300">
    <property type="match status" value="1"/>
</dbReference>
<dbReference type="InterPro" id="IPR011006">
    <property type="entry name" value="CheY-like_superfamily"/>
</dbReference>
<dbReference type="PROSITE" id="PS50110">
    <property type="entry name" value="RESPONSE_REGULATORY"/>
    <property type="match status" value="1"/>
</dbReference>
<reference evidence="4 5" key="1">
    <citation type="submission" date="2019-03" db="EMBL/GenBank/DDBJ databases">
        <title>Metabolic reconstructions from genomes of highly enriched 'Candidatus Accumulibacter' and 'Candidatus Competibacter' bioreactor populations.</title>
        <authorList>
            <person name="Annavajhala M.K."/>
            <person name="Welles L."/>
            <person name="Abbas B."/>
            <person name="Sorokin D."/>
            <person name="Park H."/>
            <person name="Van Loosdrecht M."/>
            <person name="Chandran K."/>
        </authorList>
    </citation>
    <scope>NUCLEOTIDE SEQUENCE [LARGE SCALE GENOMIC DNA]</scope>
    <source>
        <strain evidence="4 5">SBR_G</strain>
    </source>
</reference>
<gene>
    <name evidence="4" type="ORF">E4P82_09505</name>
</gene>
<dbReference type="InterPro" id="IPR001789">
    <property type="entry name" value="Sig_transdc_resp-reg_receiver"/>
</dbReference>
<keyword evidence="1 2" id="KW-0597">Phosphoprotein</keyword>
<dbReference type="EMBL" id="SPMZ01000026">
    <property type="protein sequence ID" value="NMQ19408.1"/>
    <property type="molecule type" value="Genomic_DNA"/>
</dbReference>
<comment type="caution">
    <text evidence="4">The sequence shown here is derived from an EMBL/GenBank/DDBJ whole genome shotgun (WGS) entry which is preliminary data.</text>
</comment>
<dbReference type="Pfam" id="PF00072">
    <property type="entry name" value="Response_reg"/>
    <property type="match status" value="1"/>
</dbReference>
<keyword evidence="5" id="KW-1185">Reference proteome</keyword>
<dbReference type="InterPro" id="IPR050595">
    <property type="entry name" value="Bact_response_regulator"/>
</dbReference>
<dbReference type="SUPFAM" id="SSF52172">
    <property type="entry name" value="CheY-like"/>
    <property type="match status" value="1"/>
</dbReference>
<evidence type="ECO:0000259" key="3">
    <source>
        <dbReference type="PROSITE" id="PS50110"/>
    </source>
</evidence>
<dbReference type="PANTHER" id="PTHR44591">
    <property type="entry name" value="STRESS RESPONSE REGULATOR PROTEIN 1"/>
    <property type="match status" value="1"/>
</dbReference>
<organism evidence="4 5">
    <name type="scientific">Candidatus Competibacter phosphatis</name>
    <dbReference type="NCBI Taxonomy" id="221280"/>
    <lineage>
        <taxon>Bacteria</taxon>
        <taxon>Pseudomonadati</taxon>
        <taxon>Pseudomonadota</taxon>
        <taxon>Gammaproteobacteria</taxon>
        <taxon>Candidatus Competibacteraceae</taxon>
        <taxon>Candidatus Competibacter</taxon>
    </lineage>
</organism>
<feature type="domain" description="Response regulatory" evidence="3">
    <location>
        <begin position="1"/>
        <end position="77"/>
    </location>
</feature>
<accession>A0ABX1TJ43</accession>
<proteinExistence type="predicted"/>
<dbReference type="Proteomes" id="UP000760480">
    <property type="component" value="Unassembled WGS sequence"/>
</dbReference>
<feature type="modified residue" description="4-aspartylphosphate" evidence="2">
    <location>
        <position position="27"/>
    </location>
</feature>
<evidence type="ECO:0000256" key="2">
    <source>
        <dbReference type="PROSITE-ProRule" id="PRU00169"/>
    </source>
</evidence>
<evidence type="ECO:0000256" key="1">
    <source>
        <dbReference type="ARBA" id="ARBA00022553"/>
    </source>
</evidence>
<evidence type="ECO:0000313" key="4">
    <source>
        <dbReference type="EMBL" id="NMQ19408.1"/>
    </source>
</evidence>
<protein>
    <submittedName>
        <fullName evidence="4">Response regulator</fullName>
    </submittedName>
</protein>
<name>A0ABX1TJ43_9GAMM</name>